<keyword evidence="2" id="KW-0472">Membrane</keyword>
<protein>
    <submittedName>
        <fullName evidence="4">Uncharacterized protein LOC129329614</fullName>
    </submittedName>
</protein>
<gene>
    <name evidence="4" type="primary">LOC129329614</name>
</gene>
<name>A0AA97JD38_EUBMA</name>
<keyword evidence="2" id="KW-1133">Transmembrane helix</keyword>
<evidence type="ECO:0000313" key="3">
    <source>
        <dbReference type="Proteomes" id="UP001190640"/>
    </source>
</evidence>
<evidence type="ECO:0000256" key="1">
    <source>
        <dbReference type="SAM" id="Coils"/>
    </source>
</evidence>
<keyword evidence="1" id="KW-0175">Coiled coil</keyword>
<keyword evidence="2" id="KW-0812">Transmembrane</keyword>
<reference evidence="4" key="1">
    <citation type="submission" date="2025-08" db="UniProtKB">
        <authorList>
            <consortium name="RefSeq"/>
        </authorList>
    </citation>
    <scope>IDENTIFICATION</scope>
    <source>
        <tissue evidence="4">Blood</tissue>
    </source>
</reference>
<sequence length="218" mass="25090">MGTESQYQHCPTSPNSPDGEMTGCKYNWKWILLLAVALFEAILLLVFLGLFLRQQHSESALQLQECQLQMQNQSSRTQDQAVSLRKCMEEMQEAARKEARILNHKLEAVNETLAQTQKNWTSCQNQLNTLEENVTSWDVKENTWKETMKDLQQQLSNKSLQLDEAQHKIQEERKIHQAEIQQLRQQLEKGQQRTSNGGDFGGPSLLLLPILAGYFLSM</sequence>
<dbReference type="GeneID" id="129329614"/>
<dbReference type="Proteomes" id="UP001190640">
    <property type="component" value="Chromosome 5"/>
</dbReference>
<dbReference type="RefSeq" id="XP_054835076.1">
    <property type="nucleotide sequence ID" value="XM_054979101.1"/>
</dbReference>
<evidence type="ECO:0000313" key="4">
    <source>
        <dbReference type="RefSeq" id="XP_054835076.1"/>
    </source>
</evidence>
<feature type="coiled-coil region" evidence="1">
    <location>
        <begin position="92"/>
        <end position="193"/>
    </location>
</feature>
<organism evidence="3 4">
    <name type="scientific">Eublepharis macularius</name>
    <name type="common">Leopard gecko</name>
    <name type="synonym">Cyrtodactylus macularius</name>
    <dbReference type="NCBI Taxonomy" id="481883"/>
    <lineage>
        <taxon>Eukaryota</taxon>
        <taxon>Metazoa</taxon>
        <taxon>Chordata</taxon>
        <taxon>Craniata</taxon>
        <taxon>Vertebrata</taxon>
        <taxon>Euteleostomi</taxon>
        <taxon>Lepidosauria</taxon>
        <taxon>Squamata</taxon>
        <taxon>Bifurcata</taxon>
        <taxon>Gekkota</taxon>
        <taxon>Eublepharidae</taxon>
        <taxon>Eublepharinae</taxon>
        <taxon>Eublepharis</taxon>
    </lineage>
</organism>
<feature type="transmembrane region" description="Helical" evidence="2">
    <location>
        <begin position="30"/>
        <end position="52"/>
    </location>
</feature>
<evidence type="ECO:0000256" key="2">
    <source>
        <dbReference type="SAM" id="Phobius"/>
    </source>
</evidence>
<proteinExistence type="predicted"/>
<accession>A0AA97JD38</accession>
<dbReference type="KEGG" id="emc:129329614"/>
<keyword evidence="3" id="KW-1185">Reference proteome</keyword>
<dbReference type="AlphaFoldDB" id="A0AA97JD38"/>